<sequence>MSYPYLSTLKTQLGELERKIAETELMLKDPELKELARQELESLKKQRASLLKSIVSIEQGKTAGSQSSGGEIRDVIIEIRAAAGGDEAGLFAYNLYRMYLKFAESQKWKTRQLSIKEGGIGNIKEVCFEVTASKSAQTSPYSLLKLESGVHRVQRIPITESSGRIHTSTATVAVLPKVKETQLEIKPEDIEVNVFRASGPGGQHVNKTESAVRVIHKPSGIVVSCQESRSQLKNRESALNILRARLYQRQQEEKLQQMDEKRRQQIGSGERAEKIRTYNFPQDRVTDHRLKKSWHHIDKIMDGEIMPILTELCSP</sequence>
<evidence type="ECO:0000256" key="4">
    <source>
        <dbReference type="SAM" id="Coils"/>
    </source>
</evidence>
<evidence type="ECO:0000256" key="2">
    <source>
        <dbReference type="ARBA" id="ARBA00022481"/>
    </source>
</evidence>
<dbReference type="Pfam" id="PF03462">
    <property type="entry name" value="PCRF"/>
    <property type="match status" value="1"/>
</dbReference>
<dbReference type="Proteomes" id="UP000192520">
    <property type="component" value="Unassembled WGS sequence"/>
</dbReference>
<dbReference type="FunFam" id="3.30.160.20:FF:000004">
    <property type="entry name" value="Peptide chain release factor 1"/>
    <property type="match status" value="1"/>
</dbReference>
<dbReference type="SMART" id="SM00937">
    <property type="entry name" value="PCRF"/>
    <property type="match status" value="1"/>
</dbReference>
<gene>
    <name evidence="7" type="ORF">B5M47_02015</name>
</gene>
<dbReference type="PANTHER" id="PTHR43804">
    <property type="entry name" value="LD18447P"/>
    <property type="match status" value="1"/>
</dbReference>
<organism evidence="7 8">
    <name type="scientific">candidate division CPR3 bacterium 4484_211</name>
    <dbReference type="NCBI Taxonomy" id="1968527"/>
    <lineage>
        <taxon>Bacteria</taxon>
        <taxon>Bacteria division CPR3</taxon>
    </lineage>
</organism>
<dbReference type="Pfam" id="PF00472">
    <property type="entry name" value="RF-1"/>
    <property type="match status" value="1"/>
</dbReference>
<dbReference type="GO" id="GO:0003747">
    <property type="term" value="F:translation release factor activity"/>
    <property type="evidence" value="ECO:0007669"/>
    <property type="project" value="InterPro"/>
</dbReference>
<evidence type="ECO:0000256" key="1">
    <source>
        <dbReference type="ARBA" id="ARBA00010835"/>
    </source>
</evidence>
<dbReference type="EMBL" id="MZGJ01000009">
    <property type="protein sequence ID" value="OQX51049.1"/>
    <property type="molecule type" value="Genomic_DNA"/>
</dbReference>
<dbReference type="InterPro" id="IPR005139">
    <property type="entry name" value="PCRF"/>
</dbReference>
<reference evidence="8" key="1">
    <citation type="submission" date="2017-03" db="EMBL/GenBank/DDBJ databases">
        <title>Novel pathways for hydrocarbon cycling and metabolic interdependencies in hydrothermal sediment communities.</title>
        <authorList>
            <person name="Dombrowski N."/>
            <person name="Seitz K."/>
            <person name="Teske A."/>
            <person name="Baker B."/>
        </authorList>
    </citation>
    <scope>NUCLEOTIDE SEQUENCE [LARGE SCALE GENOMIC DNA]</scope>
</reference>
<dbReference type="Gene3D" id="3.30.70.1660">
    <property type="match status" value="1"/>
</dbReference>
<accession>A0A1W9NY85</accession>
<protein>
    <submittedName>
        <fullName evidence="7">Peptide chain release factor 1</fullName>
    </submittedName>
</protein>
<name>A0A1W9NY85_UNCC3</name>
<dbReference type="Gene3D" id="6.10.140.1950">
    <property type="match status" value="1"/>
</dbReference>
<dbReference type="AlphaFoldDB" id="A0A1W9NY85"/>
<dbReference type="PANTHER" id="PTHR43804:SF7">
    <property type="entry name" value="LD18447P"/>
    <property type="match status" value="1"/>
</dbReference>
<evidence type="ECO:0000256" key="5">
    <source>
        <dbReference type="SAM" id="MobiDB-lite"/>
    </source>
</evidence>
<evidence type="ECO:0000259" key="6">
    <source>
        <dbReference type="PROSITE" id="PS00745"/>
    </source>
</evidence>
<comment type="caution">
    <text evidence="7">The sequence shown here is derived from an EMBL/GenBank/DDBJ whole genome shotgun (WGS) entry which is preliminary data.</text>
</comment>
<keyword evidence="4" id="KW-0175">Coiled coil</keyword>
<dbReference type="InterPro" id="IPR000352">
    <property type="entry name" value="Pep_chain_release_fac_I"/>
</dbReference>
<evidence type="ECO:0000313" key="8">
    <source>
        <dbReference type="Proteomes" id="UP000192520"/>
    </source>
</evidence>
<keyword evidence="3" id="KW-0648">Protein biosynthesis</keyword>
<keyword evidence="2" id="KW-0488">Methylation</keyword>
<feature type="domain" description="Prokaryotic-type class I peptide chain release factors" evidence="6">
    <location>
        <begin position="196"/>
        <end position="212"/>
    </location>
</feature>
<feature type="coiled-coil region" evidence="4">
    <location>
        <begin position="6"/>
        <end position="53"/>
    </location>
</feature>
<dbReference type="PROSITE" id="PS00745">
    <property type="entry name" value="RF_PROK_I"/>
    <property type="match status" value="1"/>
</dbReference>
<evidence type="ECO:0000313" key="7">
    <source>
        <dbReference type="EMBL" id="OQX51049.1"/>
    </source>
</evidence>
<evidence type="ECO:0000256" key="3">
    <source>
        <dbReference type="ARBA" id="ARBA00022917"/>
    </source>
</evidence>
<dbReference type="STRING" id="1968527.B5M47_02015"/>
<dbReference type="InterPro" id="IPR050057">
    <property type="entry name" value="Prokaryotic/Mito_RF"/>
</dbReference>
<comment type="similarity">
    <text evidence="1">Belongs to the prokaryotic/mitochondrial release factor family.</text>
</comment>
<dbReference type="InterPro" id="IPR045853">
    <property type="entry name" value="Pep_chain_release_fac_I_sf"/>
</dbReference>
<feature type="region of interest" description="Disordered" evidence="5">
    <location>
        <begin position="254"/>
        <end position="274"/>
    </location>
</feature>
<proteinExistence type="inferred from homology"/>
<dbReference type="Gene3D" id="3.30.160.20">
    <property type="match status" value="1"/>
</dbReference>
<dbReference type="GO" id="GO:0005737">
    <property type="term" value="C:cytoplasm"/>
    <property type="evidence" value="ECO:0007669"/>
    <property type="project" value="UniProtKB-ARBA"/>
</dbReference>
<feature type="compositionally biased region" description="Basic and acidic residues" evidence="5">
    <location>
        <begin position="254"/>
        <end position="263"/>
    </location>
</feature>
<dbReference type="SUPFAM" id="SSF75620">
    <property type="entry name" value="Release factor"/>
    <property type="match status" value="1"/>
</dbReference>